<comment type="catalytic activity">
    <reaction evidence="2">
        <text>3',5'-cyclic CMP + H2O = CMP + H(+)</text>
        <dbReference type="Rhea" id="RHEA:72675"/>
        <dbReference type="ChEBI" id="CHEBI:15377"/>
        <dbReference type="ChEBI" id="CHEBI:15378"/>
        <dbReference type="ChEBI" id="CHEBI:58003"/>
        <dbReference type="ChEBI" id="CHEBI:60377"/>
    </reaction>
    <physiologicalReaction direction="left-to-right" evidence="2">
        <dbReference type="Rhea" id="RHEA:72676"/>
    </physiologicalReaction>
</comment>
<dbReference type="InterPro" id="IPR050114">
    <property type="entry name" value="UPF0173_UPF0282_UlaG_hydrolase"/>
</dbReference>
<comment type="function">
    <text evidence="3">Counteracts the endogenous Pycsar antiviral defense system. Phosphodiesterase that enables metal-dependent hydrolysis of host cyclic nucleotide Pycsar defense signals such as cCMP and cUMP.</text>
</comment>
<dbReference type="InterPro" id="IPR001279">
    <property type="entry name" value="Metallo-B-lactamas"/>
</dbReference>
<dbReference type="SUPFAM" id="SSF56281">
    <property type="entry name" value="Metallo-hydrolase/oxidoreductase"/>
    <property type="match status" value="1"/>
</dbReference>
<dbReference type="PANTHER" id="PTHR43546:SF9">
    <property type="entry name" value="L-ASCORBATE-6-PHOSPHATE LACTONASE ULAG-RELATED"/>
    <property type="match status" value="1"/>
</dbReference>
<feature type="domain" description="Metallo-beta-lactamase" evidence="5">
    <location>
        <begin position="31"/>
        <end position="228"/>
    </location>
</feature>
<evidence type="ECO:0000259" key="5">
    <source>
        <dbReference type="Pfam" id="PF12706"/>
    </source>
</evidence>
<dbReference type="GO" id="GO:0016787">
    <property type="term" value="F:hydrolase activity"/>
    <property type="evidence" value="ECO:0007669"/>
    <property type="project" value="UniProtKB-KW"/>
</dbReference>
<evidence type="ECO:0000256" key="4">
    <source>
        <dbReference type="ARBA" id="ARBA00048505"/>
    </source>
</evidence>
<evidence type="ECO:0000256" key="3">
    <source>
        <dbReference type="ARBA" id="ARBA00034301"/>
    </source>
</evidence>
<dbReference type="InterPro" id="IPR036866">
    <property type="entry name" value="RibonucZ/Hydroxyglut_hydro"/>
</dbReference>
<gene>
    <name evidence="6" type="ORF">NQZ67_12850</name>
</gene>
<dbReference type="Pfam" id="PF12706">
    <property type="entry name" value="Lactamase_B_2"/>
    <property type="match status" value="1"/>
</dbReference>
<evidence type="ECO:0000256" key="2">
    <source>
        <dbReference type="ARBA" id="ARBA00034221"/>
    </source>
</evidence>
<proteinExistence type="predicted"/>
<evidence type="ECO:0000256" key="1">
    <source>
        <dbReference type="ARBA" id="ARBA00022801"/>
    </source>
</evidence>
<dbReference type="RefSeq" id="WP_257446078.1">
    <property type="nucleotide sequence ID" value="NZ_JANIPJ010000008.1"/>
</dbReference>
<comment type="catalytic activity">
    <reaction evidence="4">
        <text>3',5'-cyclic UMP + H2O = UMP + H(+)</text>
        <dbReference type="Rhea" id="RHEA:70575"/>
        <dbReference type="ChEBI" id="CHEBI:15377"/>
        <dbReference type="ChEBI" id="CHEBI:15378"/>
        <dbReference type="ChEBI" id="CHEBI:57865"/>
        <dbReference type="ChEBI" id="CHEBI:184387"/>
    </reaction>
    <physiologicalReaction direction="left-to-right" evidence="4">
        <dbReference type="Rhea" id="RHEA:70576"/>
    </physiologicalReaction>
</comment>
<sequence length="280" mass="31499">MNATTPPYGTLAIWLLGQESIVVKGDGILLYFDPFVSDDVRSKLGLQRLYEPPLVPADITNAAVSLITHDHEDHLDAGTMKVICYSSPDSLVIAPKYCASTIRGLGFAPHRVFHAHTEEPLSLLGDRLQVWSIPAMHEQFEVDADGEHRYVGYVIRLNGVTLYHAGDTLVYDGLAARLRSACIDVACLPINGRDYYRASRNIAGNMNYREAAELSWEIGADTVIPLHYDTFDWNTEKPGSFVQYVYEQYPEQKCHLLARGERFLYVSSSAFKNENEPRER</sequence>
<dbReference type="Proteomes" id="UP001141950">
    <property type="component" value="Unassembled WGS sequence"/>
</dbReference>
<protein>
    <submittedName>
        <fullName evidence="6">MBL fold metallo-hydrolase</fullName>
    </submittedName>
</protein>
<evidence type="ECO:0000313" key="7">
    <source>
        <dbReference type="Proteomes" id="UP001141950"/>
    </source>
</evidence>
<keyword evidence="1" id="KW-0378">Hydrolase</keyword>
<dbReference type="AlphaFoldDB" id="A0A9X2S8T9"/>
<dbReference type="EMBL" id="JANIPJ010000008">
    <property type="protein sequence ID" value="MCR2804769.1"/>
    <property type="molecule type" value="Genomic_DNA"/>
</dbReference>
<accession>A0A9X2S8T9</accession>
<comment type="caution">
    <text evidence="6">The sequence shown here is derived from an EMBL/GenBank/DDBJ whole genome shotgun (WGS) entry which is preliminary data.</text>
</comment>
<reference evidence="6" key="1">
    <citation type="submission" date="2022-08" db="EMBL/GenBank/DDBJ databases">
        <title>The genomic sequence of strain Paenibacillus sp. SCIV0701.</title>
        <authorList>
            <person name="Zhao H."/>
        </authorList>
    </citation>
    <scope>NUCLEOTIDE SEQUENCE</scope>
    <source>
        <strain evidence="6">SCIV0701</strain>
    </source>
</reference>
<keyword evidence="7" id="KW-1185">Reference proteome</keyword>
<organism evidence="6 7">
    <name type="scientific">Paenibacillus soyae</name>
    <dbReference type="NCBI Taxonomy" id="2969249"/>
    <lineage>
        <taxon>Bacteria</taxon>
        <taxon>Bacillati</taxon>
        <taxon>Bacillota</taxon>
        <taxon>Bacilli</taxon>
        <taxon>Bacillales</taxon>
        <taxon>Paenibacillaceae</taxon>
        <taxon>Paenibacillus</taxon>
    </lineage>
</organism>
<name>A0A9X2S8T9_9BACL</name>
<dbReference type="Gene3D" id="3.60.15.10">
    <property type="entry name" value="Ribonuclease Z/Hydroxyacylglutathione hydrolase-like"/>
    <property type="match status" value="1"/>
</dbReference>
<dbReference type="PANTHER" id="PTHR43546">
    <property type="entry name" value="UPF0173 METAL-DEPENDENT HYDROLASE MJ1163-RELATED"/>
    <property type="match status" value="1"/>
</dbReference>
<evidence type="ECO:0000313" key="6">
    <source>
        <dbReference type="EMBL" id="MCR2804769.1"/>
    </source>
</evidence>